<accession>A0A2I0LW99</accession>
<name>A0A2I0LW99_COLLI</name>
<dbReference type="AlphaFoldDB" id="A0A2I0LW99"/>
<feature type="non-terminal residue" evidence="2">
    <location>
        <position position="1"/>
    </location>
</feature>
<evidence type="ECO:0000313" key="2">
    <source>
        <dbReference type="EMBL" id="PKK21698.1"/>
    </source>
</evidence>
<sequence>PRRPLAPTRAAILYISSPLYISTPFRARLYADCRHETPTAPLYRVSAPGEPPPRRRAEASQPGPAQEAPPARLLPPALCAAPLQGALPLSPGGTGASSFIMGFPVF</sequence>
<comment type="caution">
    <text evidence="2">The sequence shown here is derived from an EMBL/GenBank/DDBJ whole genome shotgun (WGS) entry which is preliminary data.</text>
</comment>
<dbReference type="InParanoid" id="A0A2I0LW99"/>
<feature type="region of interest" description="Disordered" evidence="1">
    <location>
        <begin position="40"/>
        <end position="72"/>
    </location>
</feature>
<dbReference type="EMBL" id="AKCR02000075">
    <property type="protein sequence ID" value="PKK21698.1"/>
    <property type="molecule type" value="Genomic_DNA"/>
</dbReference>
<evidence type="ECO:0000256" key="1">
    <source>
        <dbReference type="SAM" id="MobiDB-lite"/>
    </source>
</evidence>
<gene>
    <name evidence="2" type="primary">APELA</name>
    <name evidence="2" type="ORF">A306_00013826</name>
</gene>
<proteinExistence type="predicted"/>
<reference evidence="2 3" key="1">
    <citation type="journal article" date="2013" name="Science">
        <title>Genomic diversity and evolution of the head crest in the rock pigeon.</title>
        <authorList>
            <person name="Shapiro M.D."/>
            <person name="Kronenberg Z."/>
            <person name="Li C."/>
            <person name="Domyan E.T."/>
            <person name="Pan H."/>
            <person name="Campbell M."/>
            <person name="Tan H."/>
            <person name="Huff C.D."/>
            <person name="Hu H."/>
            <person name="Vickrey A.I."/>
            <person name="Nielsen S.C."/>
            <person name="Stringham S.A."/>
            <person name="Hu H."/>
            <person name="Willerslev E."/>
            <person name="Gilbert M.T."/>
            <person name="Yandell M."/>
            <person name="Zhang G."/>
            <person name="Wang J."/>
        </authorList>
    </citation>
    <scope>NUCLEOTIDE SEQUENCE [LARGE SCALE GENOMIC DNA]</scope>
    <source>
        <tissue evidence="2">Blood</tissue>
    </source>
</reference>
<organism evidence="2 3">
    <name type="scientific">Columba livia</name>
    <name type="common">Rock dove</name>
    <dbReference type="NCBI Taxonomy" id="8932"/>
    <lineage>
        <taxon>Eukaryota</taxon>
        <taxon>Metazoa</taxon>
        <taxon>Chordata</taxon>
        <taxon>Craniata</taxon>
        <taxon>Vertebrata</taxon>
        <taxon>Euteleostomi</taxon>
        <taxon>Archelosauria</taxon>
        <taxon>Archosauria</taxon>
        <taxon>Dinosauria</taxon>
        <taxon>Saurischia</taxon>
        <taxon>Theropoda</taxon>
        <taxon>Coelurosauria</taxon>
        <taxon>Aves</taxon>
        <taxon>Neognathae</taxon>
        <taxon>Neoaves</taxon>
        <taxon>Columbimorphae</taxon>
        <taxon>Columbiformes</taxon>
        <taxon>Columbidae</taxon>
        <taxon>Columba</taxon>
    </lineage>
</organism>
<evidence type="ECO:0000313" key="3">
    <source>
        <dbReference type="Proteomes" id="UP000053872"/>
    </source>
</evidence>
<dbReference type="Proteomes" id="UP000053872">
    <property type="component" value="Unassembled WGS sequence"/>
</dbReference>
<keyword evidence="2" id="KW-0675">Receptor</keyword>
<keyword evidence="3" id="KW-1185">Reference proteome</keyword>
<protein>
    <submittedName>
        <fullName evidence="2">Apelin receptor early endogenous ligand</fullName>
    </submittedName>
</protein>